<feature type="region of interest" description="Disordered" evidence="1">
    <location>
        <begin position="702"/>
        <end position="744"/>
    </location>
</feature>
<accession>A0A4Y9Y5Z3</accession>
<dbReference type="AlphaFoldDB" id="A0A4Y9Y5Z3"/>
<dbReference type="STRING" id="34475.A0A4Y9Y5Z3"/>
<evidence type="ECO:0000256" key="1">
    <source>
        <dbReference type="SAM" id="MobiDB-lite"/>
    </source>
</evidence>
<reference evidence="2 3" key="1">
    <citation type="submission" date="2019-01" db="EMBL/GenBank/DDBJ databases">
        <title>Genome sequencing of the rare red list fungi Fomitopsis rosea.</title>
        <authorList>
            <person name="Buettner E."/>
            <person name="Kellner H."/>
        </authorList>
    </citation>
    <scope>NUCLEOTIDE SEQUENCE [LARGE SCALE GENOMIC DNA]</scope>
    <source>
        <strain evidence="2 3">DSM 105464</strain>
    </source>
</reference>
<protein>
    <submittedName>
        <fullName evidence="2">Uncharacterized protein</fullName>
    </submittedName>
</protein>
<name>A0A4Y9Y5Z3_9APHY</name>
<feature type="region of interest" description="Disordered" evidence="1">
    <location>
        <begin position="471"/>
        <end position="498"/>
    </location>
</feature>
<organism evidence="2 3">
    <name type="scientific">Rhodofomes roseus</name>
    <dbReference type="NCBI Taxonomy" id="34475"/>
    <lineage>
        <taxon>Eukaryota</taxon>
        <taxon>Fungi</taxon>
        <taxon>Dikarya</taxon>
        <taxon>Basidiomycota</taxon>
        <taxon>Agaricomycotina</taxon>
        <taxon>Agaricomycetes</taxon>
        <taxon>Polyporales</taxon>
        <taxon>Rhodofomes</taxon>
    </lineage>
</organism>
<comment type="caution">
    <text evidence="2">The sequence shown here is derived from an EMBL/GenBank/DDBJ whole genome shotgun (WGS) entry which is preliminary data.</text>
</comment>
<feature type="region of interest" description="Disordered" evidence="1">
    <location>
        <begin position="1"/>
        <end position="33"/>
    </location>
</feature>
<proteinExistence type="predicted"/>
<dbReference type="EMBL" id="SEKV01000418">
    <property type="protein sequence ID" value="TFY57572.1"/>
    <property type="molecule type" value="Genomic_DNA"/>
</dbReference>
<feature type="compositionally biased region" description="Acidic residues" evidence="1">
    <location>
        <begin position="475"/>
        <end position="491"/>
    </location>
</feature>
<dbReference type="InterPro" id="IPR027417">
    <property type="entry name" value="P-loop_NTPase"/>
</dbReference>
<dbReference type="SUPFAM" id="SSF52540">
    <property type="entry name" value="P-loop containing nucleoside triphosphate hydrolases"/>
    <property type="match status" value="1"/>
</dbReference>
<feature type="compositionally biased region" description="Low complexity" evidence="1">
    <location>
        <begin position="7"/>
        <end position="29"/>
    </location>
</feature>
<dbReference type="Proteomes" id="UP000298390">
    <property type="component" value="Unassembled WGS sequence"/>
</dbReference>
<evidence type="ECO:0000313" key="2">
    <source>
        <dbReference type="EMBL" id="TFY57572.1"/>
    </source>
</evidence>
<gene>
    <name evidence="2" type="ORF">EVJ58_g6940</name>
</gene>
<evidence type="ECO:0000313" key="3">
    <source>
        <dbReference type="Proteomes" id="UP000298390"/>
    </source>
</evidence>
<dbReference type="Gene3D" id="3.40.50.300">
    <property type="entry name" value="P-loop containing nucleotide triphosphate hydrolases"/>
    <property type="match status" value="1"/>
</dbReference>
<sequence length="744" mass="81071">MPSFKFGPAGDLSDSSSDASGPSSTAASSVDGDMEEHQLLVHQVLDNRGADDHEIKTSPIFTRDAYAQSGGPDCFPQRGLLGSVVGIHDSSGPCIKDQPDDRRIYLNTNAPFSALVCGVQGSGKSHTTSVMLEDMFVPDNPSIGQLQKPLAGLVLHFGEGGAYSQPCEAAWVGVTDDKSIKPPPVVVYVSKSSLNTMKKVYARLGPSVTVRALKFSEEELDAQAFLSMMAIGASDHVPLYMQTILSILRDLGERYTYQNFKTMLEQKKAKFNPAQLSGLEQRTALLESFLDKKVPGKAHVAPARFVAGQLTIIDLSDPFIDPASACGLFEILYLQANKTSSGLTKELLSLIRQQRHQAMRVIISTQEPTVVPPVLLELCGVAILHRFSSPAWWEHVAKHVSADIDSKTAFDIIVKLQTGQAMLLAPSGLGTSRESSAKPADDERRVLRHFGRKNQDTLDLTSQLIRAHTASAAATEDDVEDEDISLGEDASELPLSEATSQVTVAADTASLGQLSSQLKRKHPSGKRKLKGKPRDTWTRWPLMAGDVHVPEWTLADEVKTLAVQHIKRSLTRRDTSPSDAEQLEDLDDDFANTLLPPASVGVLADGAATHLARILARIAAHKPPAAESMQNRFAPFGWERVMAVMSSSGLVDANVMQNVQRRMEVIYGSSKSRAVHRVECRTVAKLEFRKAIEPHELSFLRLAYKPPPPPKRKRGPYKKRKIKSAETIESSDELEDAAVPSSGT</sequence>
<feature type="compositionally biased region" description="Basic residues" evidence="1">
    <location>
        <begin position="710"/>
        <end position="722"/>
    </location>
</feature>